<organism evidence="1">
    <name type="scientific">Ditylum brightwellii</name>
    <dbReference type="NCBI Taxonomy" id="49249"/>
    <lineage>
        <taxon>Eukaryota</taxon>
        <taxon>Sar</taxon>
        <taxon>Stramenopiles</taxon>
        <taxon>Ochrophyta</taxon>
        <taxon>Bacillariophyta</taxon>
        <taxon>Mediophyceae</taxon>
        <taxon>Lithodesmiophycidae</taxon>
        <taxon>Lithodesmiales</taxon>
        <taxon>Lithodesmiaceae</taxon>
        <taxon>Ditylum</taxon>
    </lineage>
</organism>
<dbReference type="EMBL" id="HBNS01008703">
    <property type="protein sequence ID" value="CAE4592181.1"/>
    <property type="molecule type" value="Transcribed_RNA"/>
</dbReference>
<reference evidence="1" key="1">
    <citation type="submission" date="2021-01" db="EMBL/GenBank/DDBJ databases">
        <authorList>
            <person name="Corre E."/>
            <person name="Pelletier E."/>
            <person name="Niang G."/>
            <person name="Scheremetjew M."/>
            <person name="Finn R."/>
            <person name="Kale V."/>
            <person name="Holt S."/>
            <person name="Cochrane G."/>
            <person name="Meng A."/>
            <person name="Brown T."/>
            <person name="Cohen L."/>
        </authorList>
    </citation>
    <scope>NUCLEOTIDE SEQUENCE</scope>
    <source>
        <strain evidence="1">GSO104</strain>
    </source>
</reference>
<gene>
    <name evidence="1" type="ORF">DBRI00130_LOCUS7054</name>
</gene>
<proteinExistence type="predicted"/>
<evidence type="ECO:0000313" key="1">
    <source>
        <dbReference type="EMBL" id="CAE4592181.1"/>
    </source>
</evidence>
<sequence>MNSTHQRGMSTSTVLEDCVEYDPNTYKKEDIDSSSFSGAGSKDIIFADEEDSQSTSHHNVKKVRKNLATDPHKCIQNTTIPPYDEMNSCVKHEKSVKFLLESLENDRIGSSLLSGDGSTKTIFFSDDCSSPPKKGKCKTKKFEKSIEHDTENIPPELSGLQRRAQRRMAVAAPSRIVSESLPNTSIQKGNNACRRNGVVWNRP</sequence>
<protein>
    <submittedName>
        <fullName evidence="1">Uncharacterized protein</fullName>
    </submittedName>
</protein>
<name>A0A7S4UVK0_9STRA</name>
<dbReference type="AlphaFoldDB" id="A0A7S4UVK0"/>
<accession>A0A7S4UVK0</accession>